<protein>
    <submittedName>
        <fullName evidence="2">Uncharacterized protein</fullName>
    </submittedName>
</protein>
<evidence type="ECO:0000313" key="3">
    <source>
        <dbReference type="Proteomes" id="UP001189429"/>
    </source>
</evidence>
<proteinExistence type="predicted"/>
<evidence type="ECO:0000313" key="2">
    <source>
        <dbReference type="EMBL" id="CAK0906095.1"/>
    </source>
</evidence>
<accession>A0ABN9Y1F2</accession>
<evidence type="ECO:0000256" key="1">
    <source>
        <dbReference type="SAM" id="MobiDB-lite"/>
    </source>
</evidence>
<feature type="region of interest" description="Disordered" evidence="1">
    <location>
        <begin position="1"/>
        <end position="115"/>
    </location>
</feature>
<sequence length="115" mass="12250">MPEDGEKAASGNHARADTPAGRCGQGTCRKDRDQRGREARRCVEKGNGEEGEVTSKEAVGGARPARPARWAQLAAAPEGAQALAAGQQRSGSRRGRISRRRLEEGTRGTTRALQD</sequence>
<keyword evidence="3" id="KW-1185">Reference proteome</keyword>
<feature type="compositionally biased region" description="Basic and acidic residues" evidence="1">
    <location>
        <begin position="28"/>
        <end position="48"/>
    </location>
</feature>
<name>A0ABN9Y1F2_9DINO</name>
<comment type="caution">
    <text evidence="2">The sequence shown here is derived from an EMBL/GenBank/DDBJ whole genome shotgun (WGS) entry which is preliminary data.</text>
</comment>
<organism evidence="2 3">
    <name type="scientific">Prorocentrum cordatum</name>
    <dbReference type="NCBI Taxonomy" id="2364126"/>
    <lineage>
        <taxon>Eukaryota</taxon>
        <taxon>Sar</taxon>
        <taxon>Alveolata</taxon>
        <taxon>Dinophyceae</taxon>
        <taxon>Prorocentrales</taxon>
        <taxon>Prorocentraceae</taxon>
        <taxon>Prorocentrum</taxon>
    </lineage>
</organism>
<gene>
    <name evidence="2" type="ORF">PCOR1329_LOCUS81554</name>
</gene>
<reference evidence="2" key="1">
    <citation type="submission" date="2023-10" db="EMBL/GenBank/DDBJ databases">
        <authorList>
            <person name="Chen Y."/>
            <person name="Shah S."/>
            <person name="Dougan E. K."/>
            <person name="Thang M."/>
            <person name="Chan C."/>
        </authorList>
    </citation>
    <scope>NUCLEOTIDE SEQUENCE [LARGE SCALE GENOMIC DNA]</scope>
</reference>
<dbReference type="EMBL" id="CAUYUJ010021640">
    <property type="protein sequence ID" value="CAK0906095.1"/>
    <property type="molecule type" value="Genomic_DNA"/>
</dbReference>
<feature type="compositionally biased region" description="Low complexity" evidence="1">
    <location>
        <begin position="62"/>
        <end position="90"/>
    </location>
</feature>
<dbReference type="Proteomes" id="UP001189429">
    <property type="component" value="Unassembled WGS sequence"/>
</dbReference>